<dbReference type="InterPro" id="IPR005247">
    <property type="entry name" value="YbhB_YbcL/LppC-like"/>
</dbReference>
<evidence type="ECO:0000313" key="3">
    <source>
        <dbReference type="Proteomes" id="UP000490980"/>
    </source>
</evidence>
<keyword evidence="1" id="KW-0732">Signal</keyword>
<proteinExistence type="predicted"/>
<dbReference type="InterPro" id="IPR008914">
    <property type="entry name" value="PEBP"/>
</dbReference>
<evidence type="ECO:0000256" key="1">
    <source>
        <dbReference type="SAM" id="SignalP"/>
    </source>
</evidence>
<sequence>MSFIRTFGALACFVIAPVTSAAEFALSSTSLTDGGTLQVAQVFNGFGCEGGNRSPALSWKGEPAGTRSFAVTVYDPDAPTGSGWWHWMAIDLPAGTHALAEGVGDASGNALPKGTVQGRTDYGTPGFGGACPPVGDKPHRYIVTVYALKVPRLDVPKDASAAMIGYMIHGNALGSASIQATYGR</sequence>
<dbReference type="AlphaFoldDB" id="A0A7X5ZJY0"/>
<gene>
    <name evidence="2" type="ORF">HBF25_17025</name>
</gene>
<protein>
    <submittedName>
        <fullName evidence="2">YbhB/YbcL family Raf kinase inhibitor-like protein</fullName>
    </submittedName>
</protein>
<organism evidence="2 3">
    <name type="scientific">Luteibacter anthropi</name>
    <dbReference type="NCBI Taxonomy" id="564369"/>
    <lineage>
        <taxon>Bacteria</taxon>
        <taxon>Pseudomonadati</taxon>
        <taxon>Pseudomonadota</taxon>
        <taxon>Gammaproteobacteria</taxon>
        <taxon>Lysobacterales</taxon>
        <taxon>Rhodanobacteraceae</taxon>
        <taxon>Luteibacter</taxon>
    </lineage>
</organism>
<dbReference type="NCBIfam" id="TIGR00481">
    <property type="entry name" value="YbhB/YbcL family Raf kinase inhibitor-like protein"/>
    <property type="match status" value="1"/>
</dbReference>
<dbReference type="Proteomes" id="UP000490980">
    <property type="component" value="Unassembled WGS sequence"/>
</dbReference>
<evidence type="ECO:0000313" key="2">
    <source>
        <dbReference type="EMBL" id="NII08090.1"/>
    </source>
</evidence>
<dbReference type="PANTHER" id="PTHR30289:SF1">
    <property type="entry name" value="PEBP (PHOSPHATIDYLETHANOLAMINE-BINDING PROTEIN) FAMILY PROTEIN"/>
    <property type="match status" value="1"/>
</dbReference>
<dbReference type="SUPFAM" id="SSF49777">
    <property type="entry name" value="PEBP-like"/>
    <property type="match status" value="1"/>
</dbReference>
<dbReference type="RefSeq" id="WP_166950510.1">
    <property type="nucleotide sequence ID" value="NZ_JAARLZ010000010.1"/>
</dbReference>
<accession>A0A7X5ZJY0</accession>
<dbReference type="PANTHER" id="PTHR30289">
    <property type="entry name" value="UNCHARACTERIZED PROTEIN YBCL-RELATED"/>
    <property type="match status" value="1"/>
</dbReference>
<dbReference type="CDD" id="cd00865">
    <property type="entry name" value="PEBP_bact_arch"/>
    <property type="match status" value="1"/>
</dbReference>
<dbReference type="InterPro" id="IPR036610">
    <property type="entry name" value="PEBP-like_sf"/>
</dbReference>
<feature type="chain" id="PRO_5031417913" evidence="1">
    <location>
        <begin position="22"/>
        <end position="184"/>
    </location>
</feature>
<reference evidence="2 3" key="1">
    <citation type="submission" date="2020-03" db="EMBL/GenBank/DDBJ databases">
        <authorList>
            <person name="Lai Q."/>
        </authorList>
    </citation>
    <scope>NUCLEOTIDE SEQUENCE [LARGE SCALE GENOMIC DNA]</scope>
    <source>
        <strain evidence="2 3">CCUG 25036</strain>
    </source>
</reference>
<dbReference type="Gene3D" id="3.90.280.10">
    <property type="entry name" value="PEBP-like"/>
    <property type="match status" value="1"/>
</dbReference>
<name>A0A7X5ZJY0_9GAMM</name>
<comment type="caution">
    <text evidence="2">The sequence shown here is derived from an EMBL/GenBank/DDBJ whole genome shotgun (WGS) entry which is preliminary data.</text>
</comment>
<keyword evidence="3" id="KW-1185">Reference proteome</keyword>
<dbReference type="Pfam" id="PF01161">
    <property type="entry name" value="PBP"/>
    <property type="match status" value="1"/>
</dbReference>
<feature type="signal peptide" evidence="1">
    <location>
        <begin position="1"/>
        <end position="21"/>
    </location>
</feature>
<dbReference type="EMBL" id="JAARLZ010000010">
    <property type="protein sequence ID" value="NII08090.1"/>
    <property type="molecule type" value="Genomic_DNA"/>
</dbReference>